<proteinExistence type="predicted"/>
<dbReference type="SUPFAM" id="SSF55785">
    <property type="entry name" value="PYP-like sensor domain (PAS domain)"/>
    <property type="match status" value="1"/>
</dbReference>
<comment type="caution">
    <text evidence="3">The sequence shown here is derived from an EMBL/GenBank/DDBJ whole genome shotgun (WGS) entry which is preliminary data.</text>
</comment>
<accession>A0ABT4RNB6</accession>
<evidence type="ECO:0000313" key="3">
    <source>
        <dbReference type="EMBL" id="MDA0140034.1"/>
    </source>
</evidence>
<organism evidence="3 4">
    <name type="scientific">Solirubrobacter deserti</name>
    <dbReference type="NCBI Taxonomy" id="2282478"/>
    <lineage>
        <taxon>Bacteria</taxon>
        <taxon>Bacillati</taxon>
        <taxon>Actinomycetota</taxon>
        <taxon>Thermoleophilia</taxon>
        <taxon>Solirubrobacterales</taxon>
        <taxon>Solirubrobacteraceae</taxon>
        <taxon>Solirubrobacter</taxon>
    </lineage>
</organism>
<feature type="domain" description="PAS" evidence="1">
    <location>
        <begin position="220"/>
        <end position="281"/>
    </location>
</feature>
<evidence type="ECO:0000259" key="1">
    <source>
        <dbReference type="PROSITE" id="PS50112"/>
    </source>
</evidence>
<dbReference type="InterPro" id="IPR058548">
    <property type="entry name" value="MlaB-like_STAS"/>
</dbReference>
<gene>
    <name evidence="3" type="ORF">OJ962_21195</name>
</gene>
<dbReference type="RefSeq" id="WP_202955039.1">
    <property type="nucleotide sequence ID" value="NZ_JAPCID010000032.1"/>
</dbReference>
<protein>
    <submittedName>
        <fullName evidence="3">PAS domain-containing protein</fullName>
    </submittedName>
</protein>
<name>A0ABT4RNB6_9ACTN</name>
<dbReference type="InterPro" id="IPR000014">
    <property type="entry name" value="PAS"/>
</dbReference>
<dbReference type="Gene3D" id="3.30.450.20">
    <property type="entry name" value="PAS domain"/>
    <property type="match status" value="1"/>
</dbReference>
<dbReference type="Proteomes" id="UP001147700">
    <property type="component" value="Unassembled WGS sequence"/>
</dbReference>
<dbReference type="NCBIfam" id="TIGR00229">
    <property type="entry name" value="sensory_box"/>
    <property type="match status" value="1"/>
</dbReference>
<dbReference type="EMBL" id="JAPCID010000032">
    <property type="protein sequence ID" value="MDA0140034.1"/>
    <property type="molecule type" value="Genomic_DNA"/>
</dbReference>
<dbReference type="CDD" id="cd07043">
    <property type="entry name" value="STAS_anti-anti-sigma_factors"/>
    <property type="match status" value="1"/>
</dbReference>
<evidence type="ECO:0000259" key="2">
    <source>
        <dbReference type="PROSITE" id="PS50801"/>
    </source>
</evidence>
<sequence>MRREDVLDLRLRSDTGLADALAFGLRALSLRSSRGLVILLGDREALPPAAIRELVDAQRLIGQDGRRCALVMPDACAVAFALTHGATPPSVGTHDEARALLGRGQPEAGVRRLDDGRRVHITLYRELDLAGVTAIRAELRSALAHARAGCTFVLDLAGLLFADAHGLEALTRVAVRAQLAGATVEVVNACPQVRGLAYRLGWHEHLPGVGEGTDGAGRPTTRSAVIATDLHGTVSYWNDAADRLYGWSAAEVLGRPITELTVHPTDESAAQTIMSTVRGHGAWEGRFSVRRRNATHFDARVRNTTIENGLGAPIGLVGFSTPLTELTPV</sequence>
<dbReference type="InterPro" id="IPR002645">
    <property type="entry name" value="STAS_dom"/>
</dbReference>
<feature type="domain" description="STAS" evidence="2">
    <location>
        <begin position="121"/>
        <end position="201"/>
    </location>
</feature>
<dbReference type="Gene3D" id="3.30.750.24">
    <property type="entry name" value="STAS domain"/>
    <property type="match status" value="1"/>
</dbReference>
<dbReference type="SMART" id="SM00091">
    <property type="entry name" value="PAS"/>
    <property type="match status" value="1"/>
</dbReference>
<evidence type="ECO:0000313" key="4">
    <source>
        <dbReference type="Proteomes" id="UP001147700"/>
    </source>
</evidence>
<dbReference type="PROSITE" id="PS50801">
    <property type="entry name" value="STAS"/>
    <property type="match status" value="1"/>
</dbReference>
<dbReference type="PROSITE" id="PS50112">
    <property type="entry name" value="PAS"/>
    <property type="match status" value="1"/>
</dbReference>
<dbReference type="InterPro" id="IPR013767">
    <property type="entry name" value="PAS_fold"/>
</dbReference>
<dbReference type="InterPro" id="IPR035965">
    <property type="entry name" value="PAS-like_dom_sf"/>
</dbReference>
<dbReference type="SUPFAM" id="SSF52091">
    <property type="entry name" value="SpoIIaa-like"/>
    <property type="match status" value="1"/>
</dbReference>
<keyword evidence="4" id="KW-1185">Reference proteome</keyword>
<dbReference type="InterPro" id="IPR036513">
    <property type="entry name" value="STAS_dom_sf"/>
</dbReference>
<dbReference type="CDD" id="cd00130">
    <property type="entry name" value="PAS"/>
    <property type="match status" value="1"/>
</dbReference>
<dbReference type="Pfam" id="PF00989">
    <property type="entry name" value="PAS"/>
    <property type="match status" value="1"/>
</dbReference>
<dbReference type="Pfam" id="PF13466">
    <property type="entry name" value="STAS_2"/>
    <property type="match status" value="1"/>
</dbReference>
<reference evidence="3" key="1">
    <citation type="submission" date="2022-10" db="EMBL/GenBank/DDBJ databases">
        <title>The WGS of Solirubrobacter sp. CPCC 204708.</title>
        <authorList>
            <person name="Jiang Z."/>
        </authorList>
    </citation>
    <scope>NUCLEOTIDE SEQUENCE</scope>
    <source>
        <strain evidence="3">CPCC 204708</strain>
    </source>
</reference>